<comment type="caution">
    <text evidence="1">The sequence shown here is derived from an EMBL/GenBank/DDBJ whole genome shotgun (WGS) entry which is preliminary data.</text>
</comment>
<name>A0A437MN85_9PROT</name>
<sequence>MKRADASIRLRLKRLCKIRGARKHQHRLIAKAKRRGEKYQKASLYYGGGQTRSGKVTGPGLKMPANFCLDSNYAEVSAFLEKMRESLHQGMEKWIAKGRPKSNNAIITKWFDFSTIQRITPSAALVLAAEFDRLRLIGQRGLIAIDVHKWNPDVLSTLRRLGLFEIWEMDPPSYDYLENDSDNLFIIPMRSGHEVLGQAASQLNGEIANVVIEVVKSSLIGKTYSDAELDEIWDDKAGNIYIILIEAMDNVINHAYTDDKINGLRTVKRWWMTAAIDRLRSKLTVAIYDQGISIPVSLPYSENYPKIKGLIRDFLGVEHDIENPRHDGVAIRQATEASRSSTGEAHRGKGLAVMVSFIDKCRDGRLRILSRHGEFIHEKGLGGYVNAHQTSMGGTLLEWEVQL</sequence>
<proteinExistence type="predicted"/>
<keyword evidence="2" id="KW-1185">Reference proteome</keyword>
<organism evidence="1 2">
    <name type="scientific">Rhodovarius crocodyli</name>
    <dbReference type="NCBI Taxonomy" id="1979269"/>
    <lineage>
        <taxon>Bacteria</taxon>
        <taxon>Pseudomonadati</taxon>
        <taxon>Pseudomonadota</taxon>
        <taxon>Alphaproteobacteria</taxon>
        <taxon>Acetobacterales</taxon>
        <taxon>Roseomonadaceae</taxon>
        <taxon>Rhodovarius</taxon>
    </lineage>
</organism>
<evidence type="ECO:0000313" key="1">
    <source>
        <dbReference type="EMBL" id="RVT99115.1"/>
    </source>
</evidence>
<dbReference type="EMBL" id="SACL01000001">
    <property type="protein sequence ID" value="RVT99115.1"/>
    <property type="molecule type" value="Genomic_DNA"/>
</dbReference>
<gene>
    <name evidence="1" type="ORF">EOD42_03130</name>
</gene>
<reference evidence="1 2" key="1">
    <citation type="submission" date="2019-01" db="EMBL/GenBank/DDBJ databases">
        <authorList>
            <person name="Chen W.-M."/>
        </authorList>
    </citation>
    <scope>NUCLEOTIDE SEQUENCE [LARGE SCALE GENOMIC DNA]</scope>
    <source>
        <strain evidence="1 2">CCP-6</strain>
    </source>
</reference>
<accession>A0A437MN85</accession>
<protein>
    <recommendedName>
        <fullName evidence="3">ATP-binding protein</fullName>
    </recommendedName>
</protein>
<evidence type="ECO:0000313" key="2">
    <source>
        <dbReference type="Proteomes" id="UP000282957"/>
    </source>
</evidence>
<dbReference type="AlphaFoldDB" id="A0A437MN85"/>
<dbReference type="Proteomes" id="UP000282957">
    <property type="component" value="Unassembled WGS sequence"/>
</dbReference>
<evidence type="ECO:0008006" key="3">
    <source>
        <dbReference type="Google" id="ProtNLM"/>
    </source>
</evidence>